<evidence type="ECO:0000313" key="2">
    <source>
        <dbReference type="EMBL" id="GCF15376.1"/>
    </source>
</evidence>
<dbReference type="NCBIfam" id="TIGR02243">
    <property type="entry name" value="putative baseplate assembly protein"/>
    <property type="match status" value="1"/>
</dbReference>
<feature type="region of interest" description="Disordered" evidence="1">
    <location>
        <begin position="303"/>
        <end position="335"/>
    </location>
</feature>
<dbReference type="EMBL" id="BIXZ01000007">
    <property type="protein sequence ID" value="GCF15376.1"/>
    <property type="molecule type" value="Genomic_DNA"/>
</dbReference>
<sequence>MADPPQVDGRRRDAIRSHLEAIAPYYTTEWDPTTPGPGTTLAALFSEMAEDVIERLDRVPEKHQRAFFDTLGFDRKPPHPATVPISFSVDGGAPRNVVVDGGTRAAAPAATGRPEQTFTVPGEQRFEATPASLQAVYGVDPTVDRVCNHWNPDLNSGLAAGGDQQLFVDENEQRHVLYIGDVDQLTVEQPDKEGELATIRVRLQTDADQDLIESLYWQYHGEASVGSETVEQWHYPTAISSVADDATANEVVFDLAFEGTLTKTAVDGIESLWIRALVPSVHGRGDLTGITIGREVGIGPGLNWSLSDASDGDTDGVDGSDGETPTSKTMSPDRLLYDDIPLPFDESDAGNTDEIEDEGTYYPLGTEPQRQSTFYVAASEAFSKAETELTLTFEELTLPDAPPENNGGPPGSTVVNKHESAGDWVRTEMEPQLSWEYWNGDGWSRIATLTDETDDLTGAGQKVGFRVPDDLAKTTVAGHENHWIRCRLVGGSYGTWVSEETNGTFQTHHVVFPPQFDYLKIEYGKLEADQEENGETEENDDEGGDESSALPSSPATQVRTENHLSVSENLAETGTGEVRPFRPLPDPGQALYFGFDGPLHDGPLTLFVDISDQSFPPDFFPRIRWEYCANPGGDEWVEIDVRDGTANLTERGIVRLVLPGESVLHKRFGTERHWVRARVQDDQFETSRPKLQFYHLEYLAPEYAALQPDSYEKLYHEGYVTAQPDHYQPGRVTLQPENYQFDYQLGRVTLQQGDYQEEATLDTDLFTDGGCESVEPCGRTLPTEPPSGEPSQEPPVLTDISPNTAWASNVRLLERTTLGSSDGEPAQSFATVERPVLDETVWVDELRALSEGERASLRAADSPAVEAETAADGSLEAFWVAWTAVPDFLDSGPDERHYTIDRTAGTVTFGDGTRGQIPPRGTDNVEIQYRTGGGPAGNVAAGAVAELVDSIQFVDGVTNPAPGTGGAAAESSESVVSRAPERLRDRDRAVAAVDYERIATDNARELARARCIPEMNLAGDHEPGWVTLLIVPDAQRPKPTPSTGLKAHVESEVEQRAPATLVAADRLVVRGPSYVGASVDTTLVAERAGSVATLEETAASAVAAFLHPLTGGEEGEGWAFGDLPAMSDLYAVLEGVDGVDYVADLSMTFASNEGTATVREGEESPTVSADALVHSDGHDVTVRLGATNPGSREAEQ</sequence>
<protein>
    <submittedName>
        <fullName evidence="2">Uncharacterized protein</fullName>
    </submittedName>
</protein>
<reference evidence="2 3" key="1">
    <citation type="submission" date="2019-02" db="EMBL/GenBank/DDBJ databases">
        <title>Haloarcula mannanilyticum sp. nov., a mannan degrading haloarchaeon isolated from commercial salt.</title>
        <authorList>
            <person name="Enomoto S."/>
            <person name="Shimane Y."/>
            <person name="Kamekura M."/>
            <person name="Ito T."/>
            <person name="Moriya O."/>
            <person name="Ihara K."/>
            <person name="Takahashi-Ando N."/>
            <person name="Fukushima Y."/>
            <person name="Yoshida Y."/>
            <person name="Usama R."/>
            <person name="Takai K."/>
            <person name="Minegishi H."/>
        </authorList>
    </citation>
    <scope>NUCLEOTIDE SEQUENCE [LARGE SCALE GENOMIC DNA]</scope>
    <source>
        <strain evidence="2 3">MD130-1</strain>
    </source>
</reference>
<comment type="caution">
    <text evidence="2">The sequence shown here is derived from an EMBL/GenBank/DDBJ whole genome shotgun (WGS) entry which is preliminary data.</text>
</comment>
<name>A0A4C2EM30_9EURY</name>
<dbReference type="AlphaFoldDB" id="A0A4C2EM30"/>
<feature type="compositionally biased region" description="Acidic residues" evidence="1">
    <location>
        <begin position="529"/>
        <end position="545"/>
    </location>
</feature>
<feature type="region of interest" description="Disordered" evidence="1">
    <location>
        <begin position="776"/>
        <end position="801"/>
    </location>
</feature>
<dbReference type="RefSeq" id="WP_137684895.1">
    <property type="nucleotide sequence ID" value="NZ_BIXZ01000007.1"/>
</dbReference>
<evidence type="ECO:0000313" key="3">
    <source>
        <dbReference type="Proteomes" id="UP000304382"/>
    </source>
</evidence>
<dbReference type="InterPro" id="IPR011749">
    <property type="entry name" value="CHP02243"/>
</dbReference>
<dbReference type="Proteomes" id="UP000304382">
    <property type="component" value="Unassembled WGS sequence"/>
</dbReference>
<dbReference type="OrthoDB" id="242759at2157"/>
<feature type="compositionally biased region" description="Acidic residues" evidence="1">
    <location>
        <begin position="310"/>
        <end position="321"/>
    </location>
</feature>
<keyword evidence="3" id="KW-1185">Reference proteome</keyword>
<feature type="region of interest" description="Disordered" evidence="1">
    <location>
        <begin position="528"/>
        <end position="582"/>
    </location>
</feature>
<organism evidence="2 3">
    <name type="scientific">Haloarcula mannanilytica</name>
    <dbReference type="NCBI Taxonomy" id="2509225"/>
    <lineage>
        <taxon>Archaea</taxon>
        <taxon>Methanobacteriati</taxon>
        <taxon>Methanobacteriota</taxon>
        <taxon>Stenosarchaea group</taxon>
        <taxon>Halobacteria</taxon>
        <taxon>Halobacteriales</taxon>
        <taxon>Haloarculaceae</taxon>
        <taxon>Haloarcula</taxon>
    </lineage>
</organism>
<feature type="compositionally biased region" description="Polar residues" evidence="1">
    <location>
        <begin position="549"/>
        <end position="572"/>
    </location>
</feature>
<evidence type="ECO:0000256" key="1">
    <source>
        <dbReference type="SAM" id="MobiDB-lite"/>
    </source>
</evidence>
<proteinExistence type="predicted"/>
<accession>A0A4C2EM30</accession>
<gene>
    <name evidence="2" type="ORF">Harman_33110</name>
</gene>